<keyword evidence="4" id="KW-1185">Reference proteome</keyword>
<reference evidence="2 4" key="2">
    <citation type="submission" date="2018-11" db="EMBL/GenBank/DDBJ databases">
        <authorList>
            <consortium name="Pathogen Informatics"/>
        </authorList>
    </citation>
    <scope>NUCLEOTIDE SEQUENCE [LARGE SCALE GENOMIC DNA]</scope>
</reference>
<proteinExistence type="predicted"/>
<gene>
    <name evidence="2" type="ORF">DME_LOCUS6723</name>
</gene>
<dbReference type="AlphaFoldDB" id="A0A0N4U640"/>
<dbReference type="EMBL" id="UYYG01001157">
    <property type="protein sequence ID" value="VDN56750.1"/>
    <property type="molecule type" value="Genomic_DNA"/>
</dbReference>
<keyword evidence="1" id="KW-0812">Transmembrane</keyword>
<evidence type="ECO:0000313" key="3">
    <source>
        <dbReference type="Proteomes" id="UP000038040"/>
    </source>
</evidence>
<reference evidence="5" key="1">
    <citation type="submission" date="2017-02" db="UniProtKB">
        <authorList>
            <consortium name="WormBaseParasite"/>
        </authorList>
    </citation>
    <scope>IDENTIFICATION</scope>
</reference>
<dbReference type="OrthoDB" id="5830384at2759"/>
<dbReference type="Proteomes" id="UP000274756">
    <property type="component" value="Unassembled WGS sequence"/>
</dbReference>
<keyword evidence="1" id="KW-0472">Membrane</keyword>
<dbReference type="Pfam" id="PF21525">
    <property type="entry name" value="Nlp36"/>
    <property type="match status" value="1"/>
</dbReference>
<dbReference type="Proteomes" id="UP000038040">
    <property type="component" value="Unplaced"/>
</dbReference>
<name>A0A0N4U640_DRAME</name>
<feature type="transmembrane region" description="Helical" evidence="1">
    <location>
        <begin position="12"/>
        <end position="37"/>
    </location>
</feature>
<dbReference type="WBParaSite" id="DME_0000236301-mRNA-1">
    <property type="protein sequence ID" value="DME_0000236301-mRNA-1"/>
    <property type="gene ID" value="DME_0000236301"/>
</dbReference>
<protein>
    <submittedName>
        <fullName evidence="2 5">Uncharacterized protein</fullName>
    </submittedName>
</protein>
<keyword evidence="1" id="KW-1133">Transmembrane helix</keyword>
<evidence type="ECO:0000256" key="1">
    <source>
        <dbReference type="SAM" id="Phobius"/>
    </source>
</evidence>
<accession>A0A0N4U640</accession>
<organism evidence="3 5">
    <name type="scientific">Dracunculus medinensis</name>
    <name type="common">Guinea worm</name>
    <dbReference type="NCBI Taxonomy" id="318479"/>
    <lineage>
        <taxon>Eukaryota</taxon>
        <taxon>Metazoa</taxon>
        <taxon>Ecdysozoa</taxon>
        <taxon>Nematoda</taxon>
        <taxon>Chromadorea</taxon>
        <taxon>Rhabditida</taxon>
        <taxon>Spirurina</taxon>
        <taxon>Dracunculoidea</taxon>
        <taxon>Dracunculidae</taxon>
        <taxon>Dracunculus</taxon>
    </lineage>
</organism>
<evidence type="ECO:0000313" key="5">
    <source>
        <dbReference type="WBParaSite" id="DME_0000236301-mRNA-1"/>
    </source>
</evidence>
<evidence type="ECO:0000313" key="2">
    <source>
        <dbReference type="EMBL" id="VDN56750.1"/>
    </source>
</evidence>
<sequence length="86" mass="9880">MPNQDFDFIDYMGPLAVAFSFAFIIFFISFFIINFYCITRFDDLTVFEKLACKKNIRMGPHSLAAAKRGDYASTYAKEDLKKGLLV</sequence>
<evidence type="ECO:0000313" key="4">
    <source>
        <dbReference type="Proteomes" id="UP000274756"/>
    </source>
</evidence>